<dbReference type="Gene3D" id="1.10.150.50">
    <property type="entry name" value="Transcription Factor, Ets-1"/>
    <property type="match status" value="1"/>
</dbReference>
<reference evidence="3" key="1">
    <citation type="submission" date="2021-06" db="EMBL/GenBank/DDBJ databases">
        <authorList>
            <person name="Kallberg Y."/>
            <person name="Tangrot J."/>
            <person name="Rosling A."/>
        </authorList>
    </citation>
    <scope>NUCLEOTIDE SEQUENCE</scope>
    <source>
        <strain evidence="3">AZ414A</strain>
    </source>
</reference>
<name>A0A9N9BUN3_9GLOM</name>
<dbReference type="GO" id="GO:0043565">
    <property type="term" value="F:sequence-specific DNA binding"/>
    <property type="evidence" value="ECO:0007669"/>
    <property type="project" value="InterPro"/>
</dbReference>
<dbReference type="EMBL" id="CAJVPK010001232">
    <property type="protein sequence ID" value="CAG8577834.1"/>
    <property type="molecule type" value="Genomic_DNA"/>
</dbReference>
<sequence length="300" mass="34634">YWKRDPLLWGSVSDWDIYYINRVPGASKQQAHRSLSFELHTVLNALPPKSQEYYRAEDLQRSLTYVAPASVTYVTDFSVDIVLTTSCNANERLCRARQIVVLPENCKKDAVNIELWNEHSVTLGKLAVENRINKCEILTTGIRAITSAVVTQFPKKTSSKRKADEHEESDEYDEIDKHEETELEKPEEPSEPKRNKKRKNTTGSEDDQFPNNIKKWSPDHVKKFLESHMKDSDYNEIDIKKIREQDLSGRAFLRLTEEKLTRKPGLYELKPSPAEGIMELVEELNKKLGKDLIEVVTVTE</sequence>
<comment type="caution">
    <text evidence="3">The sequence shown here is derived from an EMBL/GenBank/DDBJ whole genome shotgun (WGS) entry which is preliminary data.</text>
</comment>
<dbReference type="InterPro" id="IPR003118">
    <property type="entry name" value="Pointed_dom"/>
</dbReference>
<dbReference type="InterPro" id="IPR013761">
    <property type="entry name" value="SAM/pointed_sf"/>
</dbReference>
<evidence type="ECO:0000313" key="4">
    <source>
        <dbReference type="Proteomes" id="UP000789706"/>
    </source>
</evidence>
<evidence type="ECO:0000256" key="1">
    <source>
        <dbReference type="SAM" id="MobiDB-lite"/>
    </source>
</evidence>
<accession>A0A9N9BUN3</accession>
<dbReference type="AlphaFoldDB" id="A0A9N9BUN3"/>
<gene>
    <name evidence="3" type="ORF">DEBURN_LOCUS8419</name>
</gene>
<dbReference type="Pfam" id="PF02198">
    <property type="entry name" value="SAM_PNT"/>
    <property type="match status" value="1"/>
</dbReference>
<protein>
    <submittedName>
        <fullName evidence="3">4412_t:CDS:1</fullName>
    </submittedName>
</protein>
<dbReference type="Proteomes" id="UP000789706">
    <property type="component" value="Unassembled WGS sequence"/>
</dbReference>
<dbReference type="SUPFAM" id="SSF47769">
    <property type="entry name" value="SAM/Pointed domain"/>
    <property type="match status" value="1"/>
</dbReference>
<feature type="non-terminal residue" evidence="3">
    <location>
        <position position="1"/>
    </location>
</feature>
<keyword evidence="4" id="KW-1185">Reference proteome</keyword>
<feature type="region of interest" description="Disordered" evidence="1">
    <location>
        <begin position="153"/>
        <end position="215"/>
    </location>
</feature>
<evidence type="ECO:0000259" key="2">
    <source>
        <dbReference type="Pfam" id="PF02198"/>
    </source>
</evidence>
<feature type="domain" description="PNT" evidence="2">
    <location>
        <begin position="207"/>
        <end position="263"/>
    </location>
</feature>
<evidence type="ECO:0000313" key="3">
    <source>
        <dbReference type="EMBL" id="CAG8577834.1"/>
    </source>
</evidence>
<proteinExistence type="predicted"/>
<dbReference type="OrthoDB" id="2402052at2759"/>
<organism evidence="3 4">
    <name type="scientific">Diversispora eburnea</name>
    <dbReference type="NCBI Taxonomy" id="1213867"/>
    <lineage>
        <taxon>Eukaryota</taxon>
        <taxon>Fungi</taxon>
        <taxon>Fungi incertae sedis</taxon>
        <taxon>Mucoromycota</taxon>
        <taxon>Glomeromycotina</taxon>
        <taxon>Glomeromycetes</taxon>
        <taxon>Diversisporales</taxon>
        <taxon>Diversisporaceae</taxon>
        <taxon>Diversispora</taxon>
    </lineage>
</organism>
<feature type="compositionally biased region" description="Basic and acidic residues" evidence="1">
    <location>
        <begin position="175"/>
        <end position="193"/>
    </location>
</feature>